<accession>A0A160N4L9</accession>
<sequence>MLLDQVKHFGNGHGRTSVVDWQQGFSKRHATPGTGRAPRWHAVRGDGGAS</sequence>
<protein>
    <submittedName>
        <fullName evidence="2">Uncharacterized protein</fullName>
    </submittedName>
</protein>
<dbReference type="EMBL" id="CP014841">
    <property type="protein sequence ID" value="AND70452.1"/>
    <property type="molecule type" value="Genomic_DNA"/>
</dbReference>
<dbReference type="Proteomes" id="UP000077255">
    <property type="component" value="Chromosome"/>
</dbReference>
<reference evidence="2 3" key="1">
    <citation type="submission" date="2016-02" db="EMBL/GenBank/DDBJ databases">
        <title>Complete genome sequencing and analysis of ATSB10, Dyella thiooxydans isolated from rhizosphere soil of sunflower (Helianthus annuus L.).</title>
        <authorList>
            <person name="Lee Y."/>
            <person name="Hwangbo K."/>
            <person name="Chung H."/>
            <person name="Yoo J."/>
            <person name="Kim K.Y."/>
            <person name="Sa T.M."/>
            <person name="Um Y."/>
            <person name="Madhaiyan M."/>
        </authorList>
    </citation>
    <scope>NUCLEOTIDE SEQUENCE [LARGE SCALE GENOMIC DNA]</scope>
    <source>
        <strain evidence="2 3">ATSB10</strain>
    </source>
</reference>
<keyword evidence="3" id="KW-1185">Reference proteome</keyword>
<organism evidence="2 3">
    <name type="scientific">Dyella thiooxydans</name>
    <dbReference type="NCBI Taxonomy" id="445710"/>
    <lineage>
        <taxon>Bacteria</taxon>
        <taxon>Pseudomonadati</taxon>
        <taxon>Pseudomonadota</taxon>
        <taxon>Gammaproteobacteria</taxon>
        <taxon>Lysobacterales</taxon>
        <taxon>Rhodanobacteraceae</taxon>
        <taxon>Dyella</taxon>
    </lineage>
</organism>
<gene>
    <name evidence="2" type="ORF">ATSB10_29980</name>
</gene>
<evidence type="ECO:0000313" key="3">
    <source>
        <dbReference type="Proteomes" id="UP000077255"/>
    </source>
</evidence>
<proteinExistence type="predicted"/>
<dbReference type="KEGG" id="dtx:ATSB10_29980"/>
<feature type="region of interest" description="Disordered" evidence="1">
    <location>
        <begin position="26"/>
        <end position="50"/>
    </location>
</feature>
<evidence type="ECO:0000313" key="2">
    <source>
        <dbReference type="EMBL" id="AND70452.1"/>
    </source>
</evidence>
<name>A0A160N4L9_9GAMM</name>
<dbReference type="AlphaFoldDB" id="A0A160N4L9"/>
<evidence type="ECO:0000256" key="1">
    <source>
        <dbReference type="SAM" id="MobiDB-lite"/>
    </source>
</evidence>